<organism evidence="1 2">
    <name type="scientific">Collybiopsis luxurians FD-317 M1</name>
    <dbReference type="NCBI Taxonomy" id="944289"/>
    <lineage>
        <taxon>Eukaryota</taxon>
        <taxon>Fungi</taxon>
        <taxon>Dikarya</taxon>
        <taxon>Basidiomycota</taxon>
        <taxon>Agaricomycotina</taxon>
        <taxon>Agaricomycetes</taxon>
        <taxon>Agaricomycetidae</taxon>
        <taxon>Agaricales</taxon>
        <taxon>Marasmiineae</taxon>
        <taxon>Omphalotaceae</taxon>
        <taxon>Collybiopsis</taxon>
        <taxon>Collybiopsis luxurians</taxon>
    </lineage>
</organism>
<dbReference type="AlphaFoldDB" id="A0A0D0ALJ1"/>
<accession>A0A0D0ALJ1</accession>
<keyword evidence="2" id="KW-1185">Reference proteome</keyword>
<dbReference type="OrthoDB" id="3364670at2759"/>
<gene>
    <name evidence="1" type="ORF">GYMLUDRAFT_252449</name>
</gene>
<proteinExistence type="predicted"/>
<sequence length="422" mass="48543">MPSAINGHVRLSTIPETYGQVAGYYVWMYNLDSQLNFANDDSLYKLGLWLCCKVLTCEAKRTKVLQILATCGFSEEVLYAEWQAQLEAQTKPVPRQQKNKGKAAVEEILCLWKSWDTLCEKVGYLRELIIDTSTLTWDVATYELELLSAKDSLMKLEGRVAKKEKALGALSDQAICHLLNSTYLNKRMNALALLMHIQECLHSQKFELDCLEQSYRKQRSEQQINEHTQDSVKRCKPGIAALAPHNAIPPKLIEMDHLFSLDMDNNIWLDIRLGYDEDKDGPPPLWLLSDGVHCGIHALLDRDQCNKEWRQLVVERNAMQQWFSEEWKVVHMVLDTSSRDICYHLNILKDQLLRLYVVWERAIVGVPSEVDLPAWGPSQEDIQHARGDYFLGTGVDLVEEDMFDMEFEVEADELLIEHLDSL</sequence>
<reference evidence="1 2" key="1">
    <citation type="submission" date="2014-04" db="EMBL/GenBank/DDBJ databases">
        <title>Evolutionary Origins and Diversification of the Mycorrhizal Mutualists.</title>
        <authorList>
            <consortium name="DOE Joint Genome Institute"/>
            <consortium name="Mycorrhizal Genomics Consortium"/>
            <person name="Kohler A."/>
            <person name="Kuo A."/>
            <person name="Nagy L.G."/>
            <person name="Floudas D."/>
            <person name="Copeland A."/>
            <person name="Barry K.W."/>
            <person name="Cichocki N."/>
            <person name="Veneault-Fourrey C."/>
            <person name="LaButti K."/>
            <person name="Lindquist E.A."/>
            <person name="Lipzen A."/>
            <person name="Lundell T."/>
            <person name="Morin E."/>
            <person name="Murat C."/>
            <person name="Riley R."/>
            <person name="Ohm R."/>
            <person name="Sun H."/>
            <person name="Tunlid A."/>
            <person name="Henrissat B."/>
            <person name="Grigoriev I.V."/>
            <person name="Hibbett D.S."/>
            <person name="Martin F."/>
        </authorList>
    </citation>
    <scope>NUCLEOTIDE SEQUENCE [LARGE SCALE GENOMIC DNA]</scope>
    <source>
        <strain evidence="1 2">FD-317 M1</strain>
    </source>
</reference>
<evidence type="ECO:0000313" key="2">
    <source>
        <dbReference type="Proteomes" id="UP000053593"/>
    </source>
</evidence>
<evidence type="ECO:0000313" key="1">
    <source>
        <dbReference type="EMBL" id="KIK51035.1"/>
    </source>
</evidence>
<dbReference type="Proteomes" id="UP000053593">
    <property type="component" value="Unassembled WGS sequence"/>
</dbReference>
<dbReference type="EMBL" id="KN834875">
    <property type="protein sequence ID" value="KIK51035.1"/>
    <property type="molecule type" value="Genomic_DNA"/>
</dbReference>
<protein>
    <submittedName>
        <fullName evidence="1">Uncharacterized protein</fullName>
    </submittedName>
</protein>
<name>A0A0D0ALJ1_9AGAR</name>
<dbReference type="HOGENOM" id="CLU_055157_2_0_1"/>